<gene>
    <name evidence="1" type="ORF">CTEN210_14782</name>
</gene>
<reference evidence="1 2" key="1">
    <citation type="journal article" date="2021" name="Sci. Rep.">
        <title>The genome of the diatom Chaetoceros tenuissimus carries an ancient integrated fragment of an extant virus.</title>
        <authorList>
            <person name="Hongo Y."/>
            <person name="Kimura K."/>
            <person name="Takaki Y."/>
            <person name="Yoshida Y."/>
            <person name="Baba S."/>
            <person name="Kobayashi G."/>
            <person name="Nagasaki K."/>
            <person name="Hano T."/>
            <person name="Tomaru Y."/>
        </authorList>
    </citation>
    <scope>NUCLEOTIDE SEQUENCE [LARGE SCALE GENOMIC DNA]</scope>
    <source>
        <strain evidence="1 2">NIES-3715</strain>
    </source>
</reference>
<organism evidence="1 2">
    <name type="scientific">Chaetoceros tenuissimus</name>
    <dbReference type="NCBI Taxonomy" id="426638"/>
    <lineage>
        <taxon>Eukaryota</taxon>
        <taxon>Sar</taxon>
        <taxon>Stramenopiles</taxon>
        <taxon>Ochrophyta</taxon>
        <taxon>Bacillariophyta</taxon>
        <taxon>Coscinodiscophyceae</taxon>
        <taxon>Chaetocerotophycidae</taxon>
        <taxon>Chaetocerotales</taxon>
        <taxon>Chaetocerotaceae</taxon>
        <taxon>Chaetoceros</taxon>
    </lineage>
</organism>
<evidence type="ECO:0000313" key="1">
    <source>
        <dbReference type="EMBL" id="GFH58307.1"/>
    </source>
</evidence>
<dbReference type="AlphaFoldDB" id="A0AAD3HC27"/>
<comment type="caution">
    <text evidence="1">The sequence shown here is derived from an EMBL/GenBank/DDBJ whole genome shotgun (WGS) entry which is preliminary data.</text>
</comment>
<proteinExistence type="predicted"/>
<name>A0AAD3HC27_9STRA</name>
<sequence>MNYNITAQGSSTLRNLTDTEYQIIEKFNNADEQINASKILVPLLILLNGEISAMDKCHEMILGVNTTNIIDAEFAATHPPTSWSKDHPLDSDQDILHAFLHRIEGNFVGEGGYRGYENAMYWLAGGSKKLDSYTSHFIWDELKRYIENDNRFGGLNLIAEDVRNYEIISGSGKTRVISVLKNNFDAFRYFMLCEKRYGDESAEDSSSQLILTENEKDLIDDLQRKEIEIMLNIL</sequence>
<protein>
    <submittedName>
        <fullName evidence="1">Uncharacterized protein</fullName>
    </submittedName>
</protein>
<accession>A0AAD3HC27</accession>
<keyword evidence="2" id="KW-1185">Reference proteome</keyword>
<dbReference type="Proteomes" id="UP001054902">
    <property type="component" value="Unassembled WGS sequence"/>
</dbReference>
<evidence type="ECO:0000313" key="2">
    <source>
        <dbReference type="Proteomes" id="UP001054902"/>
    </source>
</evidence>
<dbReference type="EMBL" id="BLLK01000062">
    <property type="protein sequence ID" value="GFH58307.1"/>
    <property type="molecule type" value="Genomic_DNA"/>
</dbReference>